<feature type="binding site" evidence="19">
    <location>
        <position position="358"/>
    </location>
    <ligand>
        <name>GTP</name>
        <dbReference type="ChEBI" id="CHEBI:37565"/>
    </ligand>
</feature>
<organism evidence="21 22">
    <name type="scientific">Anaerospora hongkongensis</name>
    <dbReference type="NCBI Taxonomy" id="244830"/>
    <lineage>
        <taxon>Bacteria</taxon>
        <taxon>Bacillati</taxon>
        <taxon>Bacillota</taxon>
        <taxon>Negativicutes</taxon>
        <taxon>Selenomonadales</taxon>
        <taxon>Sporomusaceae</taxon>
        <taxon>Anaerospora</taxon>
    </lineage>
</organism>
<evidence type="ECO:0000256" key="18">
    <source>
        <dbReference type="ARBA" id="ARBA00049295"/>
    </source>
</evidence>
<dbReference type="InterPro" id="IPR032677">
    <property type="entry name" value="GTP_cyclohydro_II"/>
</dbReference>
<dbReference type="OrthoDB" id="9793111at2"/>
<keyword evidence="7 19" id="KW-0686">Riboflavin biosynthesis</keyword>
<feature type="binding site" evidence="19">
    <location>
        <position position="144"/>
    </location>
    <ligand>
        <name>Mg(2+)</name>
        <dbReference type="ChEBI" id="CHEBI:18420"/>
        <label>2</label>
    </ligand>
</feature>
<dbReference type="GO" id="GO:0003935">
    <property type="term" value="F:GTP cyclohydrolase II activity"/>
    <property type="evidence" value="ECO:0007669"/>
    <property type="project" value="UniProtKB-UniRule"/>
</dbReference>
<dbReference type="RefSeq" id="WP_132073876.1">
    <property type="nucleotide sequence ID" value="NZ_DAIMLW010000229.1"/>
</dbReference>
<evidence type="ECO:0000256" key="17">
    <source>
        <dbReference type="ARBA" id="ARBA00043932"/>
    </source>
</evidence>
<dbReference type="GO" id="GO:0005829">
    <property type="term" value="C:cytosol"/>
    <property type="evidence" value="ECO:0007669"/>
    <property type="project" value="TreeGrafter"/>
</dbReference>
<comment type="function">
    <text evidence="3 19">Catalyzes the conversion of D-ribulose 5-phosphate to formate and 3,4-dihydroxy-2-butanone 4-phosphate.</text>
</comment>
<keyword evidence="8 19" id="KW-0479">Metal-binding</keyword>
<keyword evidence="11 19" id="KW-0862">Zinc</keyword>
<dbReference type="UniPathway" id="UPA00275">
    <property type="reaction ID" value="UER00399"/>
</dbReference>
<feature type="binding site" evidence="19">
    <location>
        <begin position="29"/>
        <end position="30"/>
    </location>
    <ligand>
        <name>D-ribulose 5-phosphate</name>
        <dbReference type="ChEBI" id="CHEBI:58121"/>
    </ligand>
</feature>
<dbReference type="HAMAP" id="MF_00180">
    <property type="entry name" value="RibB"/>
    <property type="match status" value="1"/>
</dbReference>
<evidence type="ECO:0000256" key="13">
    <source>
        <dbReference type="ARBA" id="ARBA00023134"/>
    </source>
</evidence>
<feature type="active site" description="Proton acceptor; for GTP cyclohydrolase activity" evidence="19">
    <location>
        <position position="330"/>
    </location>
</feature>
<evidence type="ECO:0000259" key="20">
    <source>
        <dbReference type="Pfam" id="PF00925"/>
    </source>
</evidence>
<keyword evidence="14 19" id="KW-0464">Manganese</keyword>
<sequence length="407" mass="45125">MENVFSTIEEAIEDIKNGRMIVVVDDEDRENEGDLLMAAEKATPEAINFMATHGRGLICMPLVGERLDELEIGAMVTHNTDLRGTAFTVSIDAHDVSTGISAPERAKTVQTVLCSDAKAEDLRRPGHIFPLRYCEGGVLRRAGHTEAAVDLAKLAGLYPAGVICEVMSDDGTMARVPQLSEFVRKHNLKMITIADLIKYRKKHEKYVERVAVTRMPTRYGEFQLYAYESELDGQCHIALVKGDITSKDSVLVRVHSECLTGDVFGSCRCDCGEQLDAAMQRIEKEGAGVLLYMRQEGRGIGLANKMRAYALQDTGKDTVEANEILGFAPDLRDYGIGAQILADLGLTKVRLLTNNPRKRVGLEGYGLIVTERVPLEMKANRFNQRYLSVKKAKLGHFLKQYEEVNNG</sequence>
<dbReference type="SUPFAM" id="SSF55821">
    <property type="entry name" value="YrdC/RibB"/>
    <property type="match status" value="1"/>
</dbReference>
<feature type="domain" description="GTP cyclohydrolase II" evidence="20">
    <location>
        <begin position="208"/>
        <end position="374"/>
    </location>
</feature>
<feature type="site" description="Essential for DHBP synthase activity" evidence="19">
    <location>
        <position position="165"/>
    </location>
</feature>
<dbReference type="InterPro" id="IPR036144">
    <property type="entry name" value="RibA-like_sf"/>
</dbReference>
<evidence type="ECO:0000256" key="15">
    <source>
        <dbReference type="ARBA" id="ARBA00023239"/>
    </source>
</evidence>
<dbReference type="EMBL" id="SLUI01000001">
    <property type="protein sequence ID" value="TCL39881.1"/>
    <property type="molecule type" value="Genomic_DNA"/>
</dbReference>
<gene>
    <name evidence="19" type="primary">ribBA</name>
    <name evidence="21" type="ORF">EV210_10176</name>
</gene>
<evidence type="ECO:0000256" key="1">
    <source>
        <dbReference type="ARBA" id="ARBA00000141"/>
    </source>
</evidence>
<accession>A0A4R1QBR4</accession>
<dbReference type="GO" id="GO:0005525">
    <property type="term" value="F:GTP binding"/>
    <property type="evidence" value="ECO:0007669"/>
    <property type="project" value="UniProtKB-KW"/>
</dbReference>
<feature type="site" description="Essential for DHBP synthase activity" evidence="19">
    <location>
        <position position="127"/>
    </location>
</feature>
<dbReference type="NCBIfam" id="NF006803">
    <property type="entry name" value="PRK09311.1"/>
    <property type="match status" value="1"/>
</dbReference>
<keyword evidence="9 19" id="KW-0547">Nucleotide-binding</keyword>
<evidence type="ECO:0000256" key="7">
    <source>
        <dbReference type="ARBA" id="ARBA00022619"/>
    </source>
</evidence>
<evidence type="ECO:0000256" key="2">
    <source>
        <dbReference type="ARBA" id="ARBA00001936"/>
    </source>
</evidence>
<keyword evidence="12 19" id="KW-0460">Magnesium</keyword>
<comment type="catalytic activity">
    <reaction evidence="18 19">
        <text>GTP + 4 H2O = 2,5-diamino-6-hydroxy-4-(5-phosphoribosylamino)-pyrimidine + formate + 2 phosphate + 3 H(+)</text>
        <dbReference type="Rhea" id="RHEA:23704"/>
        <dbReference type="ChEBI" id="CHEBI:15377"/>
        <dbReference type="ChEBI" id="CHEBI:15378"/>
        <dbReference type="ChEBI" id="CHEBI:15740"/>
        <dbReference type="ChEBI" id="CHEBI:37565"/>
        <dbReference type="ChEBI" id="CHEBI:43474"/>
        <dbReference type="ChEBI" id="CHEBI:58614"/>
        <dbReference type="EC" id="3.5.4.25"/>
    </reaction>
</comment>
<comment type="cofactor">
    <cofactor evidence="19">
        <name>Zn(2+)</name>
        <dbReference type="ChEBI" id="CHEBI:29105"/>
    </cofactor>
    <text evidence="19">Binds 1 zinc ion per subunit.</text>
</comment>
<feature type="binding site" evidence="19">
    <location>
        <position position="165"/>
    </location>
    <ligand>
        <name>D-ribulose 5-phosphate</name>
        <dbReference type="ChEBI" id="CHEBI:58121"/>
    </ligand>
</feature>
<dbReference type="InterPro" id="IPR000926">
    <property type="entry name" value="RibA"/>
</dbReference>
<evidence type="ECO:0000256" key="5">
    <source>
        <dbReference type="ARBA" id="ARBA00004904"/>
    </source>
</evidence>
<dbReference type="NCBIfam" id="TIGR00506">
    <property type="entry name" value="ribB"/>
    <property type="match status" value="1"/>
</dbReference>
<dbReference type="InterPro" id="IPR016299">
    <property type="entry name" value="Riboflavin_synth_RibBA"/>
</dbReference>
<feature type="region of interest" description="GTP cyclohydrolase II" evidence="19">
    <location>
        <begin position="203"/>
        <end position="407"/>
    </location>
</feature>
<feature type="binding site" evidence="19">
    <location>
        <begin position="141"/>
        <end position="145"/>
    </location>
    <ligand>
        <name>D-ribulose 5-phosphate</name>
        <dbReference type="ChEBI" id="CHEBI:58121"/>
    </ligand>
</feature>
<evidence type="ECO:0000256" key="9">
    <source>
        <dbReference type="ARBA" id="ARBA00022741"/>
    </source>
</evidence>
<proteinExistence type="inferred from homology"/>
<dbReference type="Gene3D" id="3.40.50.10990">
    <property type="entry name" value="GTP cyclohydrolase II"/>
    <property type="match status" value="1"/>
</dbReference>
<dbReference type="GO" id="GO:0008270">
    <property type="term" value="F:zinc ion binding"/>
    <property type="evidence" value="ECO:0007669"/>
    <property type="project" value="UniProtKB-UniRule"/>
</dbReference>
<comment type="cofactor">
    <cofactor evidence="2">
        <name>Mn(2+)</name>
        <dbReference type="ChEBI" id="CHEBI:29035"/>
    </cofactor>
</comment>
<comment type="catalytic activity">
    <reaction evidence="1 19">
        <text>D-ribulose 5-phosphate = (2S)-2-hydroxy-3-oxobutyl phosphate + formate + H(+)</text>
        <dbReference type="Rhea" id="RHEA:18457"/>
        <dbReference type="ChEBI" id="CHEBI:15378"/>
        <dbReference type="ChEBI" id="CHEBI:15740"/>
        <dbReference type="ChEBI" id="CHEBI:58121"/>
        <dbReference type="ChEBI" id="CHEBI:58830"/>
        <dbReference type="EC" id="4.1.99.12"/>
    </reaction>
</comment>
<evidence type="ECO:0000256" key="16">
    <source>
        <dbReference type="ARBA" id="ARBA00023268"/>
    </source>
</evidence>
<feature type="binding site" evidence="19">
    <location>
        <position position="318"/>
    </location>
    <ligand>
        <name>GTP</name>
        <dbReference type="ChEBI" id="CHEBI:37565"/>
    </ligand>
</feature>
<comment type="cofactor">
    <cofactor evidence="19">
        <name>Mg(2+)</name>
        <dbReference type="ChEBI" id="CHEBI:18420"/>
    </cofactor>
    <cofactor evidence="19">
        <name>Mn(2+)</name>
        <dbReference type="ChEBI" id="CHEBI:29035"/>
    </cofactor>
    <text evidence="19">Binds 2 divalent metal cations per subunit. Magnesium or manganese.</text>
</comment>
<evidence type="ECO:0000256" key="14">
    <source>
        <dbReference type="ARBA" id="ARBA00023211"/>
    </source>
</evidence>
<feature type="binding site" evidence="19">
    <location>
        <position position="30"/>
    </location>
    <ligand>
        <name>Mg(2+)</name>
        <dbReference type="ChEBI" id="CHEBI:18420"/>
        <label>1</label>
    </ligand>
</feature>
<evidence type="ECO:0000256" key="6">
    <source>
        <dbReference type="ARBA" id="ARBA00005520"/>
    </source>
</evidence>
<dbReference type="PANTHER" id="PTHR21327">
    <property type="entry name" value="GTP CYCLOHYDROLASE II-RELATED"/>
    <property type="match status" value="1"/>
</dbReference>
<keyword evidence="10 19" id="KW-0378">Hydrolase</keyword>
<dbReference type="EC" id="3.5.4.25" evidence="19"/>
<keyword evidence="22" id="KW-1185">Reference proteome</keyword>
<evidence type="ECO:0000256" key="3">
    <source>
        <dbReference type="ARBA" id="ARBA00002284"/>
    </source>
</evidence>
<evidence type="ECO:0000313" key="21">
    <source>
        <dbReference type="EMBL" id="TCL39881.1"/>
    </source>
</evidence>
<dbReference type="EC" id="4.1.99.12" evidence="19"/>
<dbReference type="SUPFAM" id="SSF142695">
    <property type="entry name" value="RibA-like"/>
    <property type="match status" value="1"/>
</dbReference>
<evidence type="ECO:0000256" key="11">
    <source>
        <dbReference type="ARBA" id="ARBA00022833"/>
    </source>
</evidence>
<dbReference type="HAMAP" id="MF_00179">
    <property type="entry name" value="RibA"/>
    <property type="match status" value="1"/>
</dbReference>
<dbReference type="InterPro" id="IPR017945">
    <property type="entry name" value="DHBP_synth_RibB-like_a/b_dom"/>
</dbReference>
<feature type="binding site" evidence="19">
    <location>
        <position position="258"/>
    </location>
    <ligand>
        <name>Zn(2+)</name>
        <dbReference type="ChEBI" id="CHEBI:29105"/>
        <note>catalytic</note>
    </ligand>
</feature>
<dbReference type="Pfam" id="PF00925">
    <property type="entry name" value="GTP_cyclohydro2"/>
    <property type="match status" value="1"/>
</dbReference>
<feature type="binding site" evidence="19">
    <location>
        <position position="271"/>
    </location>
    <ligand>
        <name>Zn(2+)</name>
        <dbReference type="ChEBI" id="CHEBI:29105"/>
        <note>catalytic</note>
    </ligand>
</feature>
<dbReference type="GO" id="GO:0000287">
    <property type="term" value="F:magnesium ion binding"/>
    <property type="evidence" value="ECO:0007669"/>
    <property type="project" value="UniProtKB-UniRule"/>
</dbReference>
<comment type="similarity">
    <text evidence="19">In the C-terminal section; belongs to the GTP cyclohydrolase II family.</text>
</comment>
<evidence type="ECO:0000313" key="22">
    <source>
        <dbReference type="Proteomes" id="UP000295063"/>
    </source>
</evidence>
<feature type="binding site" evidence="19">
    <location>
        <position position="269"/>
    </location>
    <ligand>
        <name>Zn(2+)</name>
        <dbReference type="ChEBI" id="CHEBI:29105"/>
        <note>catalytic</note>
    </ligand>
</feature>
<feature type="region of interest" description="DHBP synthase" evidence="19">
    <location>
        <begin position="1"/>
        <end position="202"/>
    </location>
</feature>
<dbReference type="FunFam" id="3.90.870.10:FF:000001">
    <property type="entry name" value="Riboflavin biosynthesis protein RibBA"/>
    <property type="match status" value="1"/>
</dbReference>
<feature type="binding site" evidence="19">
    <location>
        <position position="34"/>
    </location>
    <ligand>
        <name>D-ribulose 5-phosphate</name>
        <dbReference type="ChEBI" id="CHEBI:58121"/>
    </ligand>
</feature>
<dbReference type="HAMAP" id="MF_01283">
    <property type="entry name" value="RibBA"/>
    <property type="match status" value="1"/>
</dbReference>
<keyword evidence="15 19" id="KW-0456">Lyase</keyword>
<dbReference type="InterPro" id="IPR000422">
    <property type="entry name" value="DHBP_synthase_RibB"/>
</dbReference>
<dbReference type="AlphaFoldDB" id="A0A4R1QBR4"/>
<feature type="binding site" evidence="19">
    <location>
        <position position="30"/>
    </location>
    <ligand>
        <name>Mg(2+)</name>
        <dbReference type="ChEBI" id="CHEBI:18420"/>
        <label>2</label>
    </ligand>
</feature>
<comment type="pathway">
    <text evidence="4 19">Cofactor biosynthesis; riboflavin biosynthesis; 5-amino-6-(D-ribitylamino)uracil from GTP: step 1/4.</text>
</comment>
<dbReference type="Proteomes" id="UP000295063">
    <property type="component" value="Unassembled WGS sequence"/>
</dbReference>
<dbReference type="Gene3D" id="3.90.870.10">
    <property type="entry name" value="DHBP synthase"/>
    <property type="match status" value="1"/>
</dbReference>
<comment type="caution">
    <text evidence="21">The sequence shown here is derived from an EMBL/GenBank/DDBJ whole genome shotgun (WGS) entry which is preliminary data.</text>
</comment>
<dbReference type="GO" id="GO:0030145">
    <property type="term" value="F:manganese ion binding"/>
    <property type="evidence" value="ECO:0007669"/>
    <property type="project" value="UniProtKB-UniRule"/>
</dbReference>
<dbReference type="GO" id="GO:0009231">
    <property type="term" value="P:riboflavin biosynthetic process"/>
    <property type="evidence" value="ECO:0007669"/>
    <property type="project" value="UniProtKB-UniRule"/>
</dbReference>
<dbReference type="NCBIfam" id="NF001591">
    <property type="entry name" value="PRK00393.1"/>
    <property type="match status" value="1"/>
</dbReference>
<name>A0A4R1QBR4_9FIRM</name>
<evidence type="ECO:0000256" key="8">
    <source>
        <dbReference type="ARBA" id="ARBA00022723"/>
    </source>
</evidence>
<dbReference type="PIRSF" id="PIRSF001259">
    <property type="entry name" value="RibA"/>
    <property type="match status" value="1"/>
</dbReference>
<comment type="function">
    <text evidence="17 19">Catalyzes the conversion of GTP to 2,5-diamino-6-ribosylamino-4(3H)-pyrimidinone 5'-phosphate (DARP), formate and pyrophosphate.</text>
</comment>
<feature type="binding site" evidence="19">
    <location>
        <begin position="253"/>
        <end position="257"/>
    </location>
    <ligand>
        <name>GTP</name>
        <dbReference type="ChEBI" id="CHEBI:37565"/>
    </ligand>
</feature>
<comment type="similarity">
    <text evidence="6 19">In the N-terminal section; belongs to the DHBP synthase family.</text>
</comment>
<feature type="binding site" evidence="19">
    <location>
        <position position="274"/>
    </location>
    <ligand>
        <name>GTP</name>
        <dbReference type="ChEBI" id="CHEBI:37565"/>
    </ligand>
</feature>
<evidence type="ECO:0000256" key="10">
    <source>
        <dbReference type="ARBA" id="ARBA00022801"/>
    </source>
</evidence>
<dbReference type="CDD" id="cd00641">
    <property type="entry name" value="GTP_cyclohydro2"/>
    <property type="match status" value="1"/>
</dbReference>
<evidence type="ECO:0000256" key="19">
    <source>
        <dbReference type="HAMAP-Rule" id="MF_01283"/>
    </source>
</evidence>
<evidence type="ECO:0000256" key="4">
    <source>
        <dbReference type="ARBA" id="ARBA00004853"/>
    </source>
</evidence>
<dbReference type="PANTHER" id="PTHR21327:SF18">
    <property type="entry name" value="3,4-DIHYDROXY-2-BUTANONE 4-PHOSPHATE SYNTHASE"/>
    <property type="match status" value="1"/>
</dbReference>
<dbReference type="FunFam" id="3.40.50.10990:FF:000001">
    <property type="entry name" value="Riboflavin biosynthesis protein RibBA"/>
    <property type="match status" value="1"/>
</dbReference>
<dbReference type="Pfam" id="PF00926">
    <property type="entry name" value="DHBP_synthase"/>
    <property type="match status" value="1"/>
</dbReference>
<evidence type="ECO:0000256" key="12">
    <source>
        <dbReference type="ARBA" id="ARBA00022842"/>
    </source>
</evidence>
<dbReference type="NCBIfam" id="TIGR00505">
    <property type="entry name" value="ribA"/>
    <property type="match status" value="1"/>
</dbReference>
<comment type="pathway">
    <text evidence="5 19">Cofactor biosynthesis; riboflavin biosynthesis; 2-hydroxy-3-oxobutyl phosphate from D-ribulose 5-phosphate: step 1/1.</text>
</comment>
<feature type="active site" description="Nucleophile; for GTP cyclohydrolase activity" evidence="19">
    <location>
        <position position="332"/>
    </location>
</feature>
<keyword evidence="16 19" id="KW-0511">Multifunctional enzyme</keyword>
<feature type="binding site" evidence="19">
    <location>
        <begin position="296"/>
        <end position="298"/>
    </location>
    <ligand>
        <name>GTP</name>
        <dbReference type="ChEBI" id="CHEBI:37565"/>
    </ligand>
</feature>
<keyword evidence="13 19" id="KW-0342">GTP-binding</keyword>
<reference evidence="21 22" key="1">
    <citation type="submission" date="2019-03" db="EMBL/GenBank/DDBJ databases">
        <title>Genomic Encyclopedia of Type Strains, Phase IV (KMG-IV): sequencing the most valuable type-strain genomes for metagenomic binning, comparative biology and taxonomic classification.</title>
        <authorList>
            <person name="Goeker M."/>
        </authorList>
    </citation>
    <scope>NUCLEOTIDE SEQUENCE [LARGE SCALE GENOMIC DNA]</scope>
    <source>
        <strain evidence="21 22">DSM 15969</strain>
    </source>
</reference>
<dbReference type="GO" id="GO:0008686">
    <property type="term" value="F:3,4-dihydroxy-2-butanone-4-phosphate synthase activity"/>
    <property type="evidence" value="ECO:0007669"/>
    <property type="project" value="UniProtKB-UniRule"/>
</dbReference>
<protein>
    <recommendedName>
        <fullName evidence="19">Riboflavin biosynthesis protein RibBA</fullName>
    </recommendedName>
    <domain>
        <recommendedName>
            <fullName evidence="19">3,4-dihydroxy-2-butanone 4-phosphate synthase</fullName>
            <shortName evidence="19">DHBP synthase</shortName>
            <ecNumber evidence="19">4.1.99.12</ecNumber>
        </recommendedName>
    </domain>
    <domain>
        <recommendedName>
            <fullName evidence="19">GTP cyclohydrolase-2</fullName>
            <ecNumber evidence="19">3.5.4.25</ecNumber>
        </recommendedName>
        <alternativeName>
            <fullName evidence="19">GTP cyclohydrolase II</fullName>
        </alternativeName>
    </domain>
</protein>
<feature type="binding site" evidence="19">
    <location>
        <position position="353"/>
    </location>
    <ligand>
        <name>GTP</name>
        <dbReference type="ChEBI" id="CHEBI:37565"/>
    </ligand>
</feature>